<sequence length="64" mass="7723">MRFSLIILEPSRRKQRGGTAGWLWRMERHCSAVSRERETRRTSWCSEEDPSRCVSHRRTSEEEE</sequence>
<dbReference type="Gramene" id="A10p07550.2_BraZ1">
    <property type="protein sequence ID" value="A10p07550.2_BraZ1.CDS.1"/>
    <property type="gene ID" value="A10g07550.2_BraZ1"/>
</dbReference>
<reference evidence="2 3" key="1">
    <citation type="submission" date="2021-07" db="EMBL/GenBank/DDBJ databases">
        <authorList>
            <consortium name="Genoscope - CEA"/>
            <person name="William W."/>
        </authorList>
    </citation>
    <scope>NUCLEOTIDE SEQUENCE [LARGE SCALE GENOMIC DNA]</scope>
</reference>
<dbReference type="Proteomes" id="UP000694005">
    <property type="component" value="Chromosome A10"/>
</dbReference>
<organism evidence="2 3">
    <name type="scientific">Brassica campestris</name>
    <name type="common">Field mustard</name>
    <dbReference type="NCBI Taxonomy" id="3711"/>
    <lineage>
        <taxon>Eukaryota</taxon>
        <taxon>Viridiplantae</taxon>
        <taxon>Streptophyta</taxon>
        <taxon>Embryophyta</taxon>
        <taxon>Tracheophyta</taxon>
        <taxon>Spermatophyta</taxon>
        <taxon>Magnoliopsida</taxon>
        <taxon>eudicotyledons</taxon>
        <taxon>Gunneridae</taxon>
        <taxon>Pentapetalae</taxon>
        <taxon>rosids</taxon>
        <taxon>malvids</taxon>
        <taxon>Brassicales</taxon>
        <taxon>Brassicaceae</taxon>
        <taxon>Brassiceae</taxon>
        <taxon>Brassica</taxon>
    </lineage>
</organism>
<feature type="region of interest" description="Disordered" evidence="1">
    <location>
        <begin position="36"/>
        <end position="64"/>
    </location>
</feature>
<name>A0A8D9I265_BRACM</name>
<dbReference type="EMBL" id="LS974626">
    <property type="protein sequence ID" value="CAG7909509.1"/>
    <property type="molecule type" value="Genomic_DNA"/>
</dbReference>
<evidence type="ECO:0000313" key="2">
    <source>
        <dbReference type="EMBL" id="CAG7909509.1"/>
    </source>
</evidence>
<protein>
    <submittedName>
        <fullName evidence="2">Uncharacterized protein</fullName>
    </submittedName>
</protein>
<evidence type="ECO:0000313" key="3">
    <source>
        <dbReference type="Proteomes" id="UP000694005"/>
    </source>
</evidence>
<gene>
    <name evidence="2" type="ORF">BRAPAZ1V2_A10P07550.2</name>
</gene>
<proteinExistence type="predicted"/>
<evidence type="ECO:0000256" key="1">
    <source>
        <dbReference type="SAM" id="MobiDB-lite"/>
    </source>
</evidence>
<dbReference type="AlphaFoldDB" id="A0A8D9I265"/>
<accession>A0A8D9I265</accession>